<name>A0A8T9Q159_9BACT</name>
<reference evidence="1" key="1">
    <citation type="submission" date="2022-04" db="EMBL/GenBank/DDBJ databases">
        <title>Hymenobacter sp. isolated from the air.</title>
        <authorList>
            <person name="Won M."/>
            <person name="Lee C.-M."/>
            <person name="Woen H.-Y."/>
            <person name="Kwon S.-W."/>
        </authorList>
    </citation>
    <scope>NUCLEOTIDE SEQUENCE</scope>
    <source>
        <strain evidence="1">5116S-3</strain>
    </source>
</reference>
<keyword evidence="2" id="KW-1185">Reference proteome</keyword>
<sequence>MAVFVSYGSLPAPAEFRARALHWAAQFAYCAYYEPNDLEYPQGAFERLLAVANGPQTAPASLPELEKWLTQPAPGPRCGFITYDVKNEVEALHSHHFDGLQWPSLHFFSPETWLCWGPDGVEIKGKTAGVLEAILTTKVPAEAPVQVAAMRPACPKPSIWRPWRLFGKTFLTGKSTS</sequence>
<dbReference type="KEGG" id="hcu:MUN79_21035"/>
<dbReference type="AlphaFoldDB" id="A0A8T9Q159"/>
<dbReference type="RefSeq" id="WP_244674538.1">
    <property type="nucleotide sequence ID" value="NZ_CP095046.1"/>
</dbReference>
<organism evidence="1 2">
    <name type="scientific">Hymenobacter cellulosilyticus</name>
    <dbReference type="NCBI Taxonomy" id="2932248"/>
    <lineage>
        <taxon>Bacteria</taxon>
        <taxon>Pseudomonadati</taxon>
        <taxon>Bacteroidota</taxon>
        <taxon>Cytophagia</taxon>
        <taxon>Cytophagales</taxon>
        <taxon>Hymenobacteraceae</taxon>
        <taxon>Hymenobacter</taxon>
    </lineage>
</organism>
<dbReference type="Proteomes" id="UP000831796">
    <property type="component" value="Chromosome"/>
</dbReference>
<protein>
    <submittedName>
        <fullName evidence="1">Uncharacterized protein</fullName>
    </submittedName>
</protein>
<evidence type="ECO:0000313" key="1">
    <source>
        <dbReference type="EMBL" id="UOQ71127.1"/>
    </source>
</evidence>
<evidence type="ECO:0000313" key="2">
    <source>
        <dbReference type="Proteomes" id="UP000831796"/>
    </source>
</evidence>
<dbReference type="EMBL" id="CP095046">
    <property type="protein sequence ID" value="UOQ71127.1"/>
    <property type="molecule type" value="Genomic_DNA"/>
</dbReference>
<accession>A0A8T9Q159</accession>
<gene>
    <name evidence="1" type="ORF">MUN79_21035</name>
</gene>
<proteinExistence type="predicted"/>